<evidence type="ECO:0000256" key="4">
    <source>
        <dbReference type="ARBA" id="ARBA00011037"/>
    </source>
</evidence>
<comment type="subunit">
    <text evidence="5 8">Homododecamer.</text>
</comment>
<dbReference type="NCBIfam" id="NF003805">
    <property type="entry name" value="PRK05395.1-2"/>
    <property type="match status" value="1"/>
</dbReference>
<gene>
    <name evidence="8 9" type="primary">aroQ</name>
    <name evidence="9" type="ORF">GCM10009111_03510</name>
</gene>
<feature type="binding site" evidence="8">
    <location>
        <position position="114"/>
    </location>
    <ligand>
        <name>substrate</name>
    </ligand>
</feature>
<dbReference type="InterPro" id="IPR001874">
    <property type="entry name" value="DHquinase_II"/>
</dbReference>
<dbReference type="PANTHER" id="PTHR21272">
    <property type="entry name" value="CATABOLIC 3-DEHYDROQUINASE"/>
    <property type="match status" value="1"/>
</dbReference>
<dbReference type="PIRSF" id="PIRSF001399">
    <property type="entry name" value="DHquinase_II"/>
    <property type="match status" value="1"/>
</dbReference>
<feature type="active site" description="Proton acceptor" evidence="8">
    <location>
        <position position="26"/>
    </location>
</feature>
<dbReference type="SUPFAM" id="SSF52304">
    <property type="entry name" value="Type II 3-dehydroquinate dehydratase"/>
    <property type="match status" value="1"/>
</dbReference>
<evidence type="ECO:0000256" key="2">
    <source>
        <dbReference type="ARBA" id="ARBA00003924"/>
    </source>
</evidence>
<dbReference type="HAMAP" id="MF_00169">
    <property type="entry name" value="AroQ"/>
    <property type="match status" value="1"/>
</dbReference>
<comment type="function">
    <text evidence="2 8">Catalyzes a trans-dehydration via an enolate intermediate.</text>
</comment>
<dbReference type="NCBIfam" id="NF003804">
    <property type="entry name" value="PRK05395.1-1"/>
    <property type="match status" value="1"/>
</dbReference>
<comment type="pathway">
    <text evidence="3 8">Metabolic intermediate biosynthesis; chorismate biosynthesis; chorismate from D-erythrose 4-phosphate and phosphoenolpyruvate: step 3/7.</text>
</comment>
<feature type="binding site" evidence="8">
    <location>
        <position position="77"/>
    </location>
    <ligand>
        <name>substrate</name>
    </ligand>
</feature>
<dbReference type="EMBL" id="BAAAFA010000001">
    <property type="protein sequence ID" value="GAA0811253.1"/>
    <property type="molecule type" value="Genomic_DNA"/>
</dbReference>
<accession>A0ABN1L2Z3</accession>
<evidence type="ECO:0000256" key="6">
    <source>
        <dbReference type="ARBA" id="ARBA00012060"/>
    </source>
</evidence>
<dbReference type="NCBIfam" id="NF003807">
    <property type="entry name" value="PRK05395.1-4"/>
    <property type="match status" value="1"/>
</dbReference>
<dbReference type="NCBIfam" id="NF003806">
    <property type="entry name" value="PRK05395.1-3"/>
    <property type="match status" value="1"/>
</dbReference>
<organism evidence="9 10">
    <name type="scientific">Colwellia asteriadis</name>
    <dbReference type="NCBI Taxonomy" id="517723"/>
    <lineage>
        <taxon>Bacteria</taxon>
        <taxon>Pseudomonadati</taxon>
        <taxon>Pseudomonadota</taxon>
        <taxon>Gammaproteobacteria</taxon>
        <taxon>Alteromonadales</taxon>
        <taxon>Colwelliaceae</taxon>
        <taxon>Colwellia</taxon>
    </lineage>
</organism>
<feature type="active site" description="Proton donor" evidence="8">
    <location>
        <position position="103"/>
    </location>
</feature>
<dbReference type="Gene3D" id="3.40.50.9100">
    <property type="entry name" value="Dehydroquinase, class II"/>
    <property type="match status" value="1"/>
</dbReference>
<proteinExistence type="inferred from homology"/>
<evidence type="ECO:0000256" key="5">
    <source>
        <dbReference type="ARBA" id="ARBA00011193"/>
    </source>
</evidence>
<keyword evidence="8" id="KW-0057">Aromatic amino acid biosynthesis</keyword>
<keyword evidence="8" id="KW-0028">Amino-acid biosynthesis</keyword>
<dbReference type="CDD" id="cd00466">
    <property type="entry name" value="DHQase_II"/>
    <property type="match status" value="1"/>
</dbReference>
<keyword evidence="10" id="KW-1185">Reference proteome</keyword>
<comment type="catalytic activity">
    <reaction evidence="1 8">
        <text>3-dehydroquinate = 3-dehydroshikimate + H2O</text>
        <dbReference type="Rhea" id="RHEA:21096"/>
        <dbReference type="ChEBI" id="CHEBI:15377"/>
        <dbReference type="ChEBI" id="CHEBI:16630"/>
        <dbReference type="ChEBI" id="CHEBI:32364"/>
        <dbReference type="EC" id="4.2.1.10"/>
    </reaction>
</comment>
<protein>
    <recommendedName>
        <fullName evidence="6 8">3-dehydroquinate dehydratase</fullName>
        <shortName evidence="8">3-dehydroquinase</shortName>
        <ecNumber evidence="6 8">4.2.1.10</ecNumber>
    </recommendedName>
    <alternativeName>
        <fullName evidence="8">Type II DHQase</fullName>
    </alternativeName>
</protein>
<feature type="binding site" evidence="8">
    <location>
        <position position="83"/>
    </location>
    <ligand>
        <name>substrate</name>
    </ligand>
</feature>
<dbReference type="InterPro" id="IPR036441">
    <property type="entry name" value="DHquinase_II_sf"/>
</dbReference>
<evidence type="ECO:0000256" key="1">
    <source>
        <dbReference type="ARBA" id="ARBA00001864"/>
    </source>
</evidence>
<evidence type="ECO:0000256" key="3">
    <source>
        <dbReference type="ARBA" id="ARBA00004902"/>
    </source>
</evidence>
<feature type="site" description="Transition state stabilizer" evidence="8">
    <location>
        <position position="21"/>
    </location>
</feature>
<dbReference type="Pfam" id="PF01220">
    <property type="entry name" value="DHquinase_II"/>
    <property type="match status" value="1"/>
</dbReference>
<dbReference type="RefSeq" id="WP_343814285.1">
    <property type="nucleotide sequence ID" value="NZ_BAAAFA010000001.1"/>
</dbReference>
<evidence type="ECO:0000256" key="8">
    <source>
        <dbReference type="HAMAP-Rule" id="MF_00169"/>
    </source>
</evidence>
<dbReference type="Proteomes" id="UP001500021">
    <property type="component" value="Unassembled WGS sequence"/>
</dbReference>
<keyword evidence="7 8" id="KW-0456">Lyase</keyword>
<dbReference type="InterPro" id="IPR018509">
    <property type="entry name" value="DHquinase_II_CS"/>
</dbReference>
<name>A0ABN1L2Z3_9GAMM</name>
<reference evidence="9 10" key="1">
    <citation type="journal article" date="2019" name="Int. J. Syst. Evol. Microbiol.">
        <title>The Global Catalogue of Microorganisms (GCM) 10K type strain sequencing project: providing services to taxonomists for standard genome sequencing and annotation.</title>
        <authorList>
            <consortium name="The Broad Institute Genomics Platform"/>
            <consortium name="The Broad Institute Genome Sequencing Center for Infectious Disease"/>
            <person name="Wu L."/>
            <person name="Ma J."/>
        </authorList>
    </citation>
    <scope>NUCLEOTIDE SEQUENCE [LARGE SCALE GENOMIC DNA]</scope>
    <source>
        <strain evidence="9 10">JCM 15608</strain>
    </source>
</reference>
<evidence type="ECO:0000313" key="10">
    <source>
        <dbReference type="Proteomes" id="UP001500021"/>
    </source>
</evidence>
<dbReference type="EC" id="4.2.1.10" evidence="6 8"/>
<evidence type="ECO:0000256" key="7">
    <source>
        <dbReference type="ARBA" id="ARBA00023239"/>
    </source>
</evidence>
<feature type="binding site" evidence="8">
    <location>
        <position position="90"/>
    </location>
    <ligand>
        <name>substrate</name>
    </ligand>
</feature>
<feature type="binding site" evidence="8">
    <location>
        <begin position="104"/>
        <end position="105"/>
    </location>
    <ligand>
        <name>substrate</name>
    </ligand>
</feature>
<dbReference type="PROSITE" id="PS01029">
    <property type="entry name" value="DEHYDROQUINASE_II"/>
    <property type="match status" value="1"/>
</dbReference>
<evidence type="ECO:0000313" key="9">
    <source>
        <dbReference type="EMBL" id="GAA0811253.1"/>
    </source>
</evidence>
<sequence>MNAKFTVLVLNGPNLNMLGKREPEIYGHKSLIEIMTELSQAAAKKHIELSHLQSNAEHILIDAIHDAYQKVDFIIINPAAFTHSSVAIRDALLSVAIPFIEVHLSNVHAREAFRHHSYLSDKAQGVICGLGARGYSYALESAALWLEKQD</sequence>
<comment type="caution">
    <text evidence="9">The sequence shown here is derived from an EMBL/GenBank/DDBJ whole genome shotgun (WGS) entry which is preliminary data.</text>
</comment>
<dbReference type="PANTHER" id="PTHR21272:SF3">
    <property type="entry name" value="CATABOLIC 3-DEHYDROQUINASE"/>
    <property type="match status" value="1"/>
</dbReference>
<comment type="similarity">
    <text evidence="4 8">Belongs to the type-II 3-dehydroquinase family.</text>
</comment>
<dbReference type="NCBIfam" id="TIGR01088">
    <property type="entry name" value="aroQ"/>
    <property type="match status" value="1"/>
</dbReference>